<reference evidence="6 7" key="1">
    <citation type="journal article" date="2011" name="Genome Res.">
        <title>Phylogeny-wide analysis of social amoeba genomes highlights ancient origins for complex intercellular communication.</title>
        <authorList>
            <person name="Heidel A.J."/>
            <person name="Lawal H.M."/>
            <person name="Felder M."/>
            <person name="Schilde C."/>
            <person name="Helps N.R."/>
            <person name="Tunggal B."/>
            <person name="Rivero F."/>
            <person name="John U."/>
            <person name="Schleicher M."/>
            <person name="Eichinger L."/>
            <person name="Platzer M."/>
            <person name="Noegel A.A."/>
            <person name="Schaap P."/>
            <person name="Gloeckner G."/>
        </authorList>
    </citation>
    <scope>NUCLEOTIDE SEQUENCE [LARGE SCALE GENOMIC DNA]</scope>
    <source>
        <strain evidence="7">ATCC 26659 / Pp 5 / PN500</strain>
    </source>
</reference>
<evidence type="ECO:0000313" key="7">
    <source>
        <dbReference type="Proteomes" id="UP000001396"/>
    </source>
</evidence>
<keyword evidence="1" id="KW-0547">Nucleotide-binding</keyword>
<dbReference type="GO" id="GO:0000028">
    <property type="term" value="P:ribosomal small subunit assembly"/>
    <property type="evidence" value="ECO:0007669"/>
    <property type="project" value="TreeGrafter"/>
</dbReference>
<dbReference type="PROSITE" id="PS50823">
    <property type="entry name" value="KH_TYPE_2"/>
    <property type="match status" value="1"/>
</dbReference>
<dbReference type="STRING" id="670386.D3BD13"/>
<feature type="domain" description="KH type-2" evidence="5">
    <location>
        <begin position="190"/>
        <end position="267"/>
    </location>
</feature>
<evidence type="ECO:0000256" key="2">
    <source>
        <dbReference type="ARBA" id="ARBA00022884"/>
    </source>
</evidence>
<dbReference type="InterPro" id="IPR009019">
    <property type="entry name" value="KH_sf_prok-type"/>
</dbReference>
<evidence type="ECO:0000256" key="3">
    <source>
        <dbReference type="ARBA" id="ARBA00023134"/>
    </source>
</evidence>
<dbReference type="GO" id="GO:0005525">
    <property type="term" value="F:GTP binding"/>
    <property type="evidence" value="ECO:0007669"/>
    <property type="project" value="UniProtKB-KW"/>
</dbReference>
<sequence>MFNLCLKSSITRCLSPSFGEVGPLIPRRSMVIMKRYTKQVDPKQHQLEELEHQQLKIKEKGRKLNPPQYKRIVRNYNITPPNYSELLLTMKEPPSTEGQKKLNVAVIGAPNAGKSSLVNTLVGEKLNEGNIFTDTFITSATNNIHTDTLKDYLFSKAIDGKWEFNNEIKTDQTDIFRASEIVKEKIYEKMRLEIPYQVTQNTIGWTTFTNGDLRIDQDLIVKKDSHKSAILGRNGQTIKAIYLESRKELEKVFNRRIHLFLTVKVKKSEQYDD</sequence>
<dbReference type="InterPro" id="IPR015946">
    <property type="entry name" value="KH_dom-like_a/b"/>
</dbReference>
<keyword evidence="3" id="KW-0342">GTP-binding</keyword>
<dbReference type="FunCoup" id="D3BD13">
    <property type="interactions" value="352"/>
</dbReference>
<dbReference type="Gene3D" id="3.30.300.20">
    <property type="match status" value="1"/>
</dbReference>
<evidence type="ECO:0000259" key="5">
    <source>
        <dbReference type="PROSITE" id="PS50823"/>
    </source>
</evidence>
<dbReference type="SUPFAM" id="SSF54814">
    <property type="entry name" value="Prokaryotic type KH domain (KH-domain type II)"/>
    <property type="match status" value="1"/>
</dbReference>
<dbReference type="Proteomes" id="UP000001396">
    <property type="component" value="Unassembled WGS sequence"/>
</dbReference>
<dbReference type="PANTHER" id="PTHR42698:SF1">
    <property type="entry name" value="GTPASE ERA, MITOCHONDRIAL"/>
    <property type="match status" value="1"/>
</dbReference>
<protein>
    <recommendedName>
        <fullName evidence="5">KH type-2 domain-containing protein</fullName>
    </recommendedName>
</protein>
<dbReference type="CDD" id="cd22534">
    <property type="entry name" value="KH-II_Era"/>
    <property type="match status" value="1"/>
</dbReference>
<dbReference type="RefSeq" id="XP_020432924.1">
    <property type="nucleotide sequence ID" value="XM_020577250.1"/>
</dbReference>
<dbReference type="AlphaFoldDB" id="D3BD13"/>
<dbReference type="InterPro" id="IPR006073">
    <property type="entry name" value="GTP-bd"/>
</dbReference>
<comment type="caution">
    <text evidence="6">The sequence shown here is derived from an EMBL/GenBank/DDBJ whole genome shotgun (WGS) entry which is preliminary data.</text>
</comment>
<name>D3BD13_HETP5</name>
<keyword evidence="2 4" id="KW-0694">RNA-binding</keyword>
<evidence type="ECO:0000256" key="1">
    <source>
        <dbReference type="ARBA" id="ARBA00022741"/>
    </source>
</evidence>
<dbReference type="SUPFAM" id="SSF52540">
    <property type="entry name" value="P-loop containing nucleoside triphosphate hydrolases"/>
    <property type="match status" value="1"/>
</dbReference>
<dbReference type="GeneID" id="31361874"/>
<organism evidence="6 7">
    <name type="scientific">Heterostelium pallidum (strain ATCC 26659 / Pp 5 / PN500)</name>
    <name type="common">Cellular slime mold</name>
    <name type="synonym">Polysphondylium pallidum</name>
    <dbReference type="NCBI Taxonomy" id="670386"/>
    <lineage>
        <taxon>Eukaryota</taxon>
        <taxon>Amoebozoa</taxon>
        <taxon>Evosea</taxon>
        <taxon>Eumycetozoa</taxon>
        <taxon>Dictyostelia</taxon>
        <taxon>Acytosteliales</taxon>
        <taxon>Acytosteliaceae</taxon>
        <taxon>Heterostelium</taxon>
    </lineage>
</organism>
<dbReference type="Pfam" id="PF01926">
    <property type="entry name" value="MMR_HSR1"/>
    <property type="match status" value="1"/>
</dbReference>
<dbReference type="InterPro" id="IPR004044">
    <property type="entry name" value="KH_dom_type_2"/>
</dbReference>
<evidence type="ECO:0000256" key="4">
    <source>
        <dbReference type="PROSITE-ProRule" id="PRU00118"/>
    </source>
</evidence>
<dbReference type="EMBL" id="ADBJ01000028">
    <property type="protein sequence ID" value="EFA80805.1"/>
    <property type="molecule type" value="Genomic_DNA"/>
</dbReference>
<dbReference type="InterPro" id="IPR027417">
    <property type="entry name" value="P-loop_NTPase"/>
</dbReference>
<dbReference type="Pfam" id="PF07650">
    <property type="entry name" value="KH_2"/>
    <property type="match status" value="1"/>
</dbReference>
<accession>D3BD13</accession>
<dbReference type="GO" id="GO:0019843">
    <property type="term" value="F:rRNA binding"/>
    <property type="evidence" value="ECO:0007669"/>
    <property type="project" value="TreeGrafter"/>
</dbReference>
<keyword evidence="7" id="KW-1185">Reference proteome</keyword>
<dbReference type="GO" id="GO:0043024">
    <property type="term" value="F:ribosomal small subunit binding"/>
    <property type="evidence" value="ECO:0007669"/>
    <property type="project" value="TreeGrafter"/>
</dbReference>
<dbReference type="InParanoid" id="D3BD13"/>
<dbReference type="InterPro" id="IPR005662">
    <property type="entry name" value="GTPase_Era-like"/>
</dbReference>
<dbReference type="Gene3D" id="3.40.50.300">
    <property type="entry name" value="P-loop containing nucleotide triphosphate hydrolases"/>
    <property type="match status" value="1"/>
</dbReference>
<dbReference type="PANTHER" id="PTHR42698">
    <property type="entry name" value="GTPASE ERA"/>
    <property type="match status" value="1"/>
</dbReference>
<proteinExistence type="predicted"/>
<gene>
    <name evidence="6" type="ORF">PPL_06392</name>
</gene>
<evidence type="ECO:0000313" key="6">
    <source>
        <dbReference type="EMBL" id="EFA80805.1"/>
    </source>
</evidence>